<evidence type="ECO:0000313" key="4">
    <source>
        <dbReference type="Proteomes" id="UP000030764"/>
    </source>
</evidence>
<evidence type="ECO:0000256" key="1">
    <source>
        <dbReference type="SAM" id="MobiDB-lite"/>
    </source>
</evidence>
<keyword evidence="4" id="KW-1185">Reference proteome</keyword>
<sequence length="81" mass="8803">MCRTVTLRVDGVAVSMVAFQAIDPGSTPGLRKQLPLHSFVQYSLPQESNAAANSLYQCYSHNDSLTTGQDTKNGQDNRTIS</sequence>
<feature type="region of interest" description="Disordered" evidence="1">
    <location>
        <begin position="62"/>
        <end position="81"/>
    </location>
</feature>
<dbReference type="Proteomes" id="UP000030758">
    <property type="component" value="Unassembled WGS sequence"/>
</dbReference>
<evidence type="ECO:0000313" key="3">
    <source>
        <dbReference type="EMBL" id="KFD62451.1"/>
    </source>
</evidence>
<dbReference type="AlphaFoldDB" id="A0A085MZ05"/>
<gene>
    <name evidence="2" type="ORF">M513_10719</name>
    <name evidence="3" type="ORF">M514_10719</name>
</gene>
<dbReference type="EMBL" id="KL363294">
    <property type="protein sequence ID" value="KFD48419.1"/>
    <property type="molecule type" value="Genomic_DNA"/>
</dbReference>
<organism evidence="3">
    <name type="scientific">Trichuris suis</name>
    <name type="common">pig whipworm</name>
    <dbReference type="NCBI Taxonomy" id="68888"/>
    <lineage>
        <taxon>Eukaryota</taxon>
        <taxon>Metazoa</taxon>
        <taxon>Ecdysozoa</taxon>
        <taxon>Nematoda</taxon>
        <taxon>Enoplea</taxon>
        <taxon>Dorylaimia</taxon>
        <taxon>Trichinellida</taxon>
        <taxon>Trichuridae</taxon>
        <taxon>Trichuris</taxon>
    </lineage>
</organism>
<reference evidence="3 4" key="1">
    <citation type="journal article" date="2014" name="Nat. Genet.">
        <title>Genome and transcriptome of the porcine whipworm Trichuris suis.</title>
        <authorList>
            <person name="Jex A.R."/>
            <person name="Nejsum P."/>
            <person name="Schwarz E.M."/>
            <person name="Hu L."/>
            <person name="Young N.D."/>
            <person name="Hall R.S."/>
            <person name="Korhonen P.K."/>
            <person name="Liao S."/>
            <person name="Thamsborg S."/>
            <person name="Xia J."/>
            <person name="Xu P."/>
            <person name="Wang S."/>
            <person name="Scheerlinck J.P."/>
            <person name="Hofmann A."/>
            <person name="Sternberg P.W."/>
            <person name="Wang J."/>
            <person name="Gasser R.B."/>
        </authorList>
    </citation>
    <scope>NUCLEOTIDE SEQUENCE [LARGE SCALE GENOMIC DNA]</scope>
    <source>
        <strain evidence="3">DCEP-RM93F</strain>
        <strain evidence="2">DCEP-RM93M</strain>
    </source>
</reference>
<dbReference type="Proteomes" id="UP000030764">
    <property type="component" value="Unassembled WGS sequence"/>
</dbReference>
<accession>A0A085MZ05</accession>
<evidence type="ECO:0000313" key="2">
    <source>
        <dbReference type="EMBL" id="KFD48419.1"/>
    </source>
</evidence>
<dbReference type="EMBL" id="KL367595">
    <property type="protein sequence ID" value="KFD62451.1"/>
    <property type="molecule type" value="Genomic_DNA"/>
</dbReference>
<name>A0A085MZ05_9BILA</name>
<protein>
    <submittedName>
        <fullName evidence="3">Uncharacterized protein</fullName>
    </submittedName>
</protein>
<proteinExistence type="predicted"/>